<evidence type="ECO:0000256" key="1">
    <source>
        <dbReference type="ARBA" id="ARBA00004123"/>
    </source>
</evidence>
<evidence type="ECO:0000313" key="12">
    <source>
        <dbReference type="Proteomes" id="UP000054988"/>
    </source>
</evidence>
<comment type="function">
    <text evidence="7">Functions as a component of the DNA-binding general transcription factor complex TFIID. Binding of TFIID to a promoter (with or without TATA element) is the initial step in pre-initiation complex (PIC) formation. TFIID plays a key role in the regulation of gene expression by RNA polymerase II through different activities such as transcription activator interaction, core promoter recognition and selectivity, TFIIA and TFIIB interaction, chromatin modification (histone acetylation by TAF1), facilitation of DNA opening and initiation of transcription.</text>
</comment>
<feature type="region of interest" description="Disordered" evidence="9">
    <location>
        <begin position="343"/>
        <end position="394"/>
    </location>
</feature>
<feature type="compositionally biased region" description="Pro residues" evidence="9">
    <location>
        <begin position="26"/>
        <end position="35"/>
    </location>
</feature>
<dbReference type="PANTHER" id="PTHR15138">
    <property type="entry name" value="TRANSCRIPTION INITIATION FACTOR TFIID SUBUNIT 4"/>
    <property type="match status" value="1"/>
</dbReference>
<feature type="compositionally biased region" description="Low complexity" evidence="9">
    <location>
        <begin position="343"/>
        <end position="361"/>
    </location>
</feature>
<feature type="compositionally biased region" description="Polar residues" evidence="9">
    <location>
        <begin position="49"/>
        <end position="63"/>
    </location>
</feature>
<dbReference type="Proteomes" id="UP000054988">
    <property type="component" value="Unassembled WGS sequence"/>
</dbReference>
<keyword evidence="4" id="KW-0805">Transcription regulation</keyword>
<keyword evidence="6" id="KW-0539">Nucleus</keyword>
<dbReference type="PANTHER" id="PTHR15138:SF14">
    <property type="entry name" value="TRANSCRIPTION INITIATION FACTOR TFIID SUBUNIT 4"/>
    <property type="match status" value="1"/>
</dbReference>
<dbReference type="InterPro" id="IPR007900">
    <property type="entry name" value="TAF4_C"/>
</dbReference>
<dbReference type="CDD" id="cd08045">
    <property type="entry name" value="HFD_TAF4"/>
    <property type="match status" value="1"/>
</dbReference>
<reference evidence="11 12" key="1">
    <citation type="submission" date="2015-12" db="EMBL/GenBank/DDBJ databases">
        <title>Draft genome sequence of Moniliophthora roreri, the causal agent of frosty pod rot of cacao.</title>
        <authorList>
            <person name="Aime M.C."/>
            <person name="Diaz-Valderrama J.R."/>
            <person name="Kijpornyongpan T."/>
            <person name="Phillips-Mora W."/>
        </authorList>
    </citation>
    <scope>NUCLEOTIDE SEQUENCE [LARGE SCALE GENOMIC DNA]</scope>
    <source>
        <strain evidence="11 12">MCA 2952</strain>
    </source>
</reference>
<accession>A0A0W0G8K4</accession>
<feature type="region of interest" description="Disordered" evidence="9">
    <location>
        <begin position="175"/>
        <end position="204"/>
    </location>
</feature>
<dbReference type="EMBL" id="LATX01000831">
    <property type="protein sequence ID" value="KTB44899.1"/>
    <property type="molecule type" value="Genomic_DNA"/>
</dbReference>
<feature type="compositionally biased region" description="Polar residues" evidence="9">
    <location>
        <begin position="1"/>
        <end position="11"/>
    </location>
</feature>
<feature type="compositionally biased region" description="Low complexity" evidence="9">
    <location>
        <begin position="64"/>
        <end position="84"/>
    </location>
</feature>
<evidence type="ECO:0000256" key="4">
    <source>
        <dbReference type="ARBA" id="ARBA00023015"/>
    </source>
</evidence>
<feature type="region of interest" description="Disordered" evidence="9">
    <location>
        <begin position="1"/>
        <end position="84"/>
    </location>
</feature>
<proteinExistence type="inferred from homology"/>
<comment type="subcellular location">
    <subcellularLocation>
        <location evidence="1">Nucleus</location>
    </subcellularLocation>
</comment>
<organism evidence="11 12">
    <name type="scientific">Moniliophthora roreri</name>
    <name type="common">Frosty pod rot fungus</name>
    <name type="synonym">Monilia roreri</name>
    <dbReference type="NCBI Taxonomy" id="221103"/>
    <lineage>
        <taxon>Eukaryota</taxon>
        <taxon>Fungi</taxon>
        <taxon>Dikarya</taxon>
        <taxon>Basidiomycota</taxon>
        <taxon>Agaricomycotina</taxon>
        <taxon>Agaricomycetes</taxon>
        <taxon>Agaricomycetidae</taxon>
        <taxon>Agaricales</taxon>
        <taxon>Marasmiineae</taxon>
        <taxon>Marasmiaceae</taxon>
        <taxon>Moniliophthora</taxon>
    </lineage>
</organism>
<feature type="compositionally biased region" description="Polar residues" evidence="9">
    <location>
        <begin position="177"/>
        <end position="192"/>
    </location>
</feature>
<evidence type="ECO:0000256" key="2">
    <source>
        <dbReference type="ARBA" id="ARBA00006178"/>
    </source>
</evidence>
<sequence length="501" mass="51826">MSSTPQPQPQAVKSEEPPMNSLTPTPSTPATPQPAAPASYTWAIDPALQAQSATPAQNASTSNAGTPKATTPAPTPGVGAYQYGQPGTGTYQYGYYPGYYSYHPTTGTSTPTTAATPAAATTSTANTATAATAAGATAGTTANASASANQVDSSDIATLNDALGSAGVDLRAEEESLQTSSFRTASSYLSTQHGDRTRKQPPTPAFNTTFLSATMKTIGAQHKITRIPDESVNYLALALRARLGDLITSMIKAAEHRTSGQFDRPATFYPAPNIDPSKGGVVVGTDGTEQQVSEAMVTDPIPMWSILIRSDVAKQLAAIEKVEREEEMRVRRERKERAELAASHAAALAAASSGNASAANGDGDEDGAPKKKRKKEGPGVTARNMSEDVRKKMSNAVASQAAGLGGRYAWMTAANANAPPPPKKPQPAASTSTSTTTTNTAATSTGTSSTPTSSWGKPYTATQAAKTDEDSRMGITMRDAMFVVSTERGHGGGRGAARGWT</sequence>
<protein>
    <recommendedName>
        <fullName evidence="3">Transcription initiation factor TFIID subunit 4</fullName>
    </recommendedName>
    <alternativeName>
        <fullName evidence="8">TBP-associated factor 4</fullName>
    </alternativeName>
</protein>
<feature type="domain" description="Transcription initiation factor TFIID component TAF4 C-terminal" evidence="10">
    <location>
        <begin position="159"/>
        <end position="488"/>
    </location>
</feature>
<gene>
    <name evidence="11" type="ORF">WG66_2560</name>
</gene>
<evidence type="ECO:0000256" key="6">
    <source>
        <dbReference type="ARBA" id="ARBA00023242"/>
    </source>
</evidence>
<feature type="region of interest" description="Disordered" evidence="9">
    <location>
        <begin position="413"/>
        <end position="473"/>
    </location>
</feature>
<evidence type="ECO:0000256" key="9">
    <source>
        <dbReference type="SAM" id="MobiDB-lite"/>
    </source>
</evidence>
<dbReference type="Pfam" id="PF05236">
    <property type="entry name" value="TAF4"/>
    <property type="match status" value="1"/>
</dbReference>
<comment type="caution">
    <text evidence="11">The sequence shown here is derived from an EMBL/GenBank/DDBJ whole genome shotgun (WGS) entry which is preliminary data.</text>
</comment>
<evidence type="ECO:0000256" key="3">
    <source>
        <dbReference type="ARBA" id="ARBA00017306"/>
    </source>
</evidence>
<evidence type="ECO:0000256" key="7">
    <source>
        <dbReference type="ARBA" id="ARBA00025346"/>
    </source>
</evidence>
<dbReference type="GO" id="GO:0003677">
    <property type="term" value="F:DNA binding"/>
    <property type="evidence" value="ECO:0007669"/>
    <property type="project" value="TreeGrafter"/>
</dbReference>
<evidence type="ECO:0000259" key="10">
    <source>
        <dbReference type="Pfam" id="PF05236"/>
    </source>
</evidence>
<evidence type="ECO:0000256" key="5">
    <source>
        <dbReference type="ARBA" id="ARBA00023163"/>
    </source>
</evidence>
<name>A0A0W0G8K4_MONRR</name>
<evidence type="ECO:0000256" key="8">
    <source>
        <dbReference type="ARBA" id="ARBA00031747"/>
    </source>
</evidence>
<evidence type="ECO:0000313" key="11">
    <source>
        <dbReference type="EMBL" id="KTB44899.1"/>
    </source>
</evidence>
<dbReference type="AlphaFoldDB" id="A0A0W0G8K4"/>
<feature type="compositionally biased region" description="Low complexity" evidence="9">
    <location>
        <begin position="426"/>
        <end position="454"/>
    </location>
</feature>
<dbReference type="GO" id="GO:0005669">
    <property type="term" value="C:transcription factor TFIID complex"/>
    <property type="evidence" value="ECO:0007669"/>
    <property type="project" value="InterPro"/>
</dbReference>
<dbReference type="eggNOG" id="KOG2341">
    <property type="taxonomic scope" value="Eukaryota"/>
</dbReference>
<comment type="similarity">
    <text evidence="2">Belongs to the TAF4 family.</text>
</comment>
<dbReference type="InterPro" id="IPR045144">
    <property type="entry name" value="TAF4"/>
</dbReference>
<keyword evidence="5" id="KW-0804">Transcription</keyword>
<dbReference type="GO" id="GO:0016251">
    <property type="term" value="F:RNA polymerase II general transcription initiation factor activity"/>
    <property type="evidence" value="ECO:0007669"/>
    <property type="project" value="TreeGrafter"/>
</dbReference>
<dbReference type="GO" id="GO:0006367">
    <property type="term" value="P:transcription initiation at RNA polymerase II promoter"/>
    <property type="evidence" value="ECO:0007669"/>
    <property type="project" value="TreeGrafter"/>
</dbReference>